<organism evidence="2 3">
    <name type="scientific">Frankia canadensis</name>
    <dbReference type="NCBI Taxonomy" id="1836972"/>
    <lineage>
        <taxon>Bacteria</taxon>
        <taxon>Bacillati</taxon>
        <taxon>Actinomycetota</taxon>
        <taxon>Actinomycetes</taxon>
        <taxon>Frankiales</taxon>
        <taxon>Frankiaceae</taxon>
        <taxon>Frankia</taxon>
    </lineage>
</organism>
<evidence type="ECO:0000256" key="1">
    <source>
        <dbReference type="SAM" id="MobiDB-lite"/>
    </source>
</evidence>
<feature type="region of interest" description="Disordered" evidence="1">
    <location>
        <begin position="1"/>
        <end position="157"/>
    </location>
</feature>
<reference evidence="2 3" key="1">
    <citation type="submission" date="2017-06" db="EMBL/GenBank/DDBJ databases">
        <authorList>
            <person name="Kim H.J."/>
            <person name="Triplett B.A."/>
        </authorList>
    </citation>
    <scope>NUCLEOTIDE SEQUENCE [LARGE SCALE GENOMIC DNA]</scope>
    <source>
        <strain evidence="2">FRACA_ARgP5</strain>
    </source>
</reference>
<keyword evidence="3" id="KW-1185">Reference proteome</keyword>
<feature type="compositionally biased region" description="Basic and acidic residues" evidence="1">
    <location>
        <begin position="32"/>
        <end position="51"/>
    </location>
</feature>
<feature type="compositionally biased region" description="Basic and acidic residues" evidence="1">
    <location>
        <begin position="93"/>
        <end position="119"/>
    </location>
</feature>
<feature type="compositionally biased region" description="Low complexity" evidence="1">
    <location>
        <begin position="56"/>
        <end position="70"/>
    </location>
</feature>
<dbReference type="AlphaFoldDB" id="A0A2I2KMA2"/>
<accession>A0A2I2KMA2</accession>
<dbReference type="Pfam" id="PF14431">
    <property type="entry name" value="YwqJ-deaminase"/>
    <property type="match status" value="1"/>
</dbReference>
<evidence type="ECO:0000313" key="2">
    <source>
        <dbReference type="EMBL" id="SNQ46790.1"/>
    </source>
</evidence>
<dbReference type="EMBL" id="FZMO01000063">
    <property type="protein sequence ID" value="SNQ46790.1"/>
    <property type="molecule type" value="Genomic_DNA"/>
</dbReference>
<proteinExistence type="predicted"/>
<evidence type="ECO:0000313" key="3">
    <source>
        <dbReference type="Proteomes" id="UP000234331"/>
    </source>
</evidence>
<dbReference type="InterPro" id="IPR025968">
    <property type="entry name" value="YwqJ_deaminase"/>
</dbReference>
<feature type="compositionally biased region" description="Basic and acidic residues" evidence="1">
    <location>
        <begin position="1"/>
        <end position="10"/>
    </location>
</feature>
<sequence length="332" mass="36469">MAALDRRALGDSDPSAGVERPTPQPASAPRGEAWDRLQSKLDALDRHRPAIDDEAATPPDRTPTPAWDAPESPLEAKLARLSTPRSEAPSPRATERPDHPASPEQPDGGRQEAPSRKPDGSPWPESPLSDVRPLPRTREAELRRDERGLLESIGGRPAREYLQALTDERVQGYRDARQDGTIPKSRAAPVTSVLLDRRTGLLYEAVNRGKEVPDDLHPVLQSRLDELRATARARPDGYQYADGTRGGYPHFSTPGTHAEVQNTSRALHDREAMGYQVNVGSLDEMLVDNRFPYRPDSKSSAPCCPNCTAILGGETGVDSLPGKLPVDEWMRR</sequence>
<name>A0A2I2KMA2_9ACTN</name>
<evidence type="ECO:0008006" key="4">
    <source>
        <dbReference type="Google" id="ProtNLM"/>
    </source>
</evidence>
<feature type="compositionally biased region" description="Basic and acidic residues" evidence="1">
    <location>
        <begin position="136"/>
        <end position="149"/>
    </location>
</feature>
<dbReference type="Proteomes" id="UP000234331">
    <property type="component" value="Unassembled WGS sequence"/>
</dbReference>
<dbReference type="OrthoDB" id="5524878at2"/>
<protein>
    <recommendedName>
        <fullName evidence="4">YwqJ-like deaminase</fullName>
    </recommendedName>
</protein>
<gene>
    <name evidence="2" type="ORF">FRACA_1550020</name>
</gene>